<evidence type="ECO:0000256" key="9">
    <source>
        <dbReference type="ARBA" id="ARBA00023134"/>
    </source>
</evidence>
<evidence type="ECO:0000256" key="2">
    <source>
        <dbReference type="ARBA" id="ARBA00022517"/>
    </source>
</evidence>
<keyword evidence="14" id="KW-1185">Reference proteome</keyword>
<dbReference type="GO" id="GO:0005525">
    <property type="term" value="F:GTP binding"/>
    <property type="evidence" value="ECO:0007669"/>
    <property type="project" value="UniProtKB-UniRule"/>
</dbReference>
<keyword evidence="1 10" id="KW-0963">Cytoplasm</keyword>
<sequence length="358" mass="39419">MAYEHLRRYGLQPSFEEAAGQGGLCLARITEQHRDRYKVMSEDGELWGEVSGKLAYLAGDETAFPAVGDWVLMDLPEGSGSSGVIRRVLPRKSAFERRAAGTAHAVQVVAANVDVVFLCMALVGDFNLRRLERYLSVAWGSGAVPVIVLTKADLCDDLPAHLEEVTSVCAGARVLSCSSLEEEGFRHVLEGIPPGSTVAFLGSSGVGKSTLINRLLGEDVLATGEVREDDGRGRHTTTHRQLILLPGGVLVIDTPGMRELQLDSGDLSRSFDDIGELAARCRFPDCTHETEPGCAVREAVARGELSPRRLDSFRKLRREMDYAALDSRQREREKIRHMFGSMGEMKQLVREAKRKNRR</sequence>
<feature type="domain" description="EngC GTPase" evidence="11">
    <location>
        <begin position="111"/>
        <end position="258"/>
    </location>
</feature>
<comment type="subcellular location">
    <subcellularLocation>
        <location evidence="10">Cytoplasm</location>
    </subcellularLocation>
</comment>
<keyword evidence="3 10" id="KW-0479">Metal-binding</keyword>
<dbReference type="Gene3D" id="3.40.50.300">
    <property type="entry name" value="P-loop containing nucleotide triphosphate hydrolases"/>
    <property type="match status" value="1"/>
</dbReference>
<dbReference type="Gene3D" id="1.10.40.50">
    <property type="entry name" value="Probable gtpase engc, domain 3"/>
    <property type="match status" value="1"/>
</dbReference>
<feature type="binding site" evidence="10">
    <location>
        <position position="281"/>
    </location>
    <ligand>
        <name>Zn(2+)</name>
        <dbReference type="ChEBI" id="CHEBI:29105"/>
    </ligand>
</feature>
<dbReference type="InterPro" id="IPR010914">
    <property type="entry name" value="RsgA_GTPase_dom"/>
</dbReference>
<feature type="binding site" evidence="10">
    <location>
        <position position="286"/>
    </location>
    <ligand>
        <name>Zn(2+)</name>
        <dbReference type="ChEBI" id="CHEBI:29105"/>
    </ligand>
</feature>
<accession>E3CUP9</accession>
<dbReference type="EC" id="3.6.1.-" evidence="10"/>
<evidence type="ECO:0000256" key="8">
    <source>
        <dbReference type="ARBA" id="ARBA00022884"/>
    </source>
</evidence>
<dbReference type="PANTHER" id="PTHR32120">
    <property type="entry name" value="SMALL RIBOSOMAL SUBUNIT BIOGENESIS GTPASE RSGA"/>
    <property type="match status" value="1"/>
</dbReference>
<evidence type="ECO:0000256" key="4">
    <source>
        <dbReference type="ARBA" id="ARBA00022730"/>
    </source>
</evidence>
<dbReference type="RefSeq" id="WP_006300293.1">
    <property type="nucleotide sequence ID" value="NZ_CM001022.1"/>
</dbReference>
<dbReference type="Pfam" id="PF03193">
    <property type="entry name" value="RsgA_GTPase"/>
    <property type="match status" value="1"/>
</dbReference>
<evidence type="ECO:0000256" key="7">
    <source>
        <dbReference type="ARBA" id="ARBA00022833"/>
    </source>
</evidence>
<dbReference type="eggNOG" id="COG1162">
    <property type="taxonomic scope" value="Bacteria"/>
</dbReference>
<dbReference type="PROSITE" id="PS50936">
    <property type="entry name" value="ENGC_GTPASE"/>
    <property type="match status" value="1"/>
</dbReference>
<comment type="function">
    <text evidence="10">One of several proteins that assist in the late maturation steps of the functional core of the 30S ribosomal subunit. Helps release RbfA from mature subunits. May play a role in the assembly of ribosomal proteins into the subunit. Circularly permuted GTPase that catalyzes slow GTP hydrolysis, GTPase activity is stimulated by the 30S ribosomal subunit.</text>
</comment>
<dbReference type="GO" id="GO:0019843">
    <property type="term" value="F:rRNA binding"/>
    <property type="evidence" value="ECO:0007669"/>
    <property type="project" value="UniProtKB-KW"/>
</dbReference>
<evidence type="ECO:0000259" key="11">
    <source>
        <dbReference type="PROSITE" id="PS50936"/>
    </source>
</evidence>
<protein>
    <recommendedName>
        <fullName evidence="10">Small ribosomal subunit biogenesis GTPase RsgA</fullName>
        <ecNumber evidence="10">3.6.1.-</ecNumber>
    </recommendedName>
</protein>
<evidence type="ECO:0000256" key="5">
    <source>
        <dbReference type="ARBA" id="ARBA00022741"/>
    </source>
</evidence>
<gene>
    <name evidence="10" type="primary">rsgA</name>
    <name evidence="13" type="ORF">Apau_0701</name>
</gene>
<dbReference type="OrthoDB" id="9809485at2"/>
<comment type="cofactor">
    <cofactor evidence="10">
        <name>Zn(2+)</name>
        <dbReference type="ChEBI" id="CHEBI:29105"/>
    </cofactor>
    <text evidence="10">Binds 1 zinc ion per subunit.</text>
</comment>
<evidence type="ECO:0000313" key="13">
    <source>
        <dbReference type="EMBL" id="EFQ23129.1"/>
    </source>
</evidence>
<keyword evidence="7 10" id="KW-0862">Zinc</keyword>
<evidence type="ECO:0000256" key="6">
    <source>
        <dbReference type="ARBA" id="ARBA00022801"/>
    </source>
</evidence>
<dbReference type="InterPro" id="IPR027417">
    <property type="entry name" value="P-loop_NTPase"/>
</dbReference>
<evidence type="ECO:0000259" key="12">
    <source>
        <dbReference type="PROSITE" id="PS51721"/>
    </source>
</evidence>
<dbReference type="EMBL" id="CM001022">
    <property type="protein sequence ID" value="EFQ23129.1"/>
    <property type="molecule type" value="Genomic_DNA"/>
</dbReference>
<dbReference type="HAMAP" id="MF_01820">
    <property type="entry name" value="GTPase_RsgA"/>
    <property type="match status" value="1"/>
</dbReference>
<dbReference type="GO" id="GO:0003924">
    <property type="term" value="F:GTPase activity"/>
    <property type="evidence" value="ECO:0007669"/>
    <property type="project" value="UniProtKB-UniRule"/>
</dbReference>
<feature type="domain" description="CP-type G" evidence="12">
    <location>
        <begin position="100"/>
        <end position="260"/>
    </location>
</feature>
<dbReference type="InterPro" id="IPR004881">
    <property type="entry name" value="Ribosome_biogen_GTPase_RsgA"/>
</dbReference>
<evidence type="ECO:0000256" key="3">
    <source>
        <dbReference type="ARBA" id="ARBA00022723"/>
    </source>
</evidence>
<dbReference type="GO" id="GO:0042274">
    <property type="term" value="P:ribosomal small subunit biogenesis"/>
    <property type="evidence" value="ECO:0007669"/>
    <property type="project" value="UniProtKB-UniRule"/>
</dbReference>
<dbReference type="PaxDb" id="584708-Apau_0701"/>
<evidence type="ECO:0000256" key="1">
    <source>
        <dbReference type="ARBA" id="ARBA00022490"/>
    </source>
</evidence>
<keyword evidence="6 10" id="KW-0378">Hydrolase</keyword>
<dbReference type="NCBIfam" id="TIGR00157">
    <property type="entry name" value="ribosome small subunit-dependent GTPase A"/>
    <property type="match status" value="1"/>
</dbReference>
<organism evidence="13 14">
    <name type="scientific">Aminomonas paucivorans DSM 12260</name>
    <dbReference type="NCBI Taxonomy" id="584708"/>
    <lineage>
        <taxon>Bacteria</taxon>
        <taxon>Thermotogati</taxon>
        <taxon>Synergistota</taxon>
        <taxon>Synergistia</taxon>
        <taxon>Synergistales</taxon>
        <taxon>Synergistaceae</taxon>
        <taxon>Aminomonas</taxon>
    </lineage>
</organism>
<keyword evidence="5 10" id="KW-0547">Nucleotide-binding</keyword>
<feature type="binding site" evidence="10">
    <location>
        <begin position="202"/>
        <end position="210"/>
    </location>
    <ligand>
        <name>GTP</name>
        <dbReference type="ChEBI" id="CHEBI:37565"/>
    </ligand>
</feature>
<dbReference type="PROSITE" id="PS51721">
    <property type="entry name" value="G_CP"/>
    <property type="match status" value="1"/>
</dbReference>
<keyword evidence="9 10" id="KW-0342">GTP-binding</keyword>
<proteinExistence type="inferred from homology"/>
<dbReference type="CDD" id="cd01854">
    <property type="entry name" value="YjeQ_EngC"/>
    <property type="match status" value="1"/>
</dbReference>
<dbReference type="InterPro" id="IPR030378">
    <property type="entry name" value="G_CP_dom"/>
</dbReference>
<feature type="binding site" evidence="10">
    <location>
        <begin position="150"/>
        <end position="153"/>
    </location>
    <ligand>
        <name>GTP</name>
        <dbReference type="ChEBI" id="CHEBI:37565"/>
    </ligand>
</feature>
<comment type="similarity">
    <text evidence="10">Belongs to the TRAFAC class YlqF/YawG GTPase family. RsgA subfamily.</text>
</comment>
<dbReference type="GO" id="GO:0046872">
    <property type="term" value="F:metal ion binding"/>
    <property type="evidence" value="ECO:0007669"/>
    <property type="project" value="UniProtKB-KW"/>
</dbReference>
<name>E3CUP9_9BACT</name>
<feature type="binding site" evidence="10">
    <location>
        <position position="288"/>
    </location>
    <ligand>
        <name>Zn(2+)</name>
        <dbReference type="ChEBI" id="CHEBI:29105"/>
    </ligand>
</feature>
<keyword evidence="2 10" id="KW-0690">Ribosome biogenesis</keyword>
<dbReference type="AlphaFoldDB" id="E3CUP9"/>
<keyword evidence="4 10" id="KW-0699">rRNA-binding</keyword>
<dbReference type="GO" id="GO:0005737">
    <property type="term" value="C:cytoplasm"/>
    <property type="evidence" value="ECO:0007669"/>
    <property type="project" value="UniProtKB-SubCell"/>
</dbReference>
<evidence type="ECO:0000313" key="14">
    <source>
        <dbReference type="Proteomes" id="UP000005096"/>
    </source>
</evidence>
<dbReference type="PANTHER" id="PTHR32120:SF10">
    <property type="entry name" value="SMALL RIBOSOMAL SUBUNIT BIOGENESIS GTPASE RSGA"/>
    <property type="match status" value="1"/>
</dbReference>
<dbReference type="Proteomes" id="UP000005096">
    <property type="component" value="Chromosome"/>
</dbReference>
<reference evidence="13 14" key="1">
    <citation type="journal article" date="2010" name="Stand. Genomic Sci.">
        <title>Non-contiguous finished genome sequence of Aminomonas paucivorans type strain (GLU-3).</title>
        <authorList>
            <person name="Pitluck S."/>
            <person name="Yasawong M."/>
            <person name="Held B."/>
            <person name="Lapidus A."/>
            <person name="Nolan M."/>
            <person name="Copeland A."/>
            <person name="Lucas S."/>
            <person name="Del Rio T.G."/>
            <person name="Tice H."/>
            <person name="Cheng J.F."/>
            <person name="Chertkov O."/>
            <person name="Goodwin L."/>
            <person name="Tapia R."/>
            <person name="Han C."/>
            <person name="Liolios K."/>
            <person name="Ivanova N."/>
            <person name="Mavromatis K."/>
            <person name="Ovchinnikova G."/>
            <person name="Pati A."/>
            <person name="Chen A."/>
            <person name="Palaniappan K."/>
            <person name="Land M."/>
            <person name="Hauser L."/>
            <person name="Chang Y.J."/>
            <person name="Jeffries C.D."/>
            <person name="Pukall R."/>
            <person name="Spring S."/>
            <person name="Rohde M."/>
            <person name="Sikorski J."/>
            <person name="Goker M."/>
            <person name="Woyke T."/>
            <person name="Bristow J."/>
            <person name="Eisen J.A."/>
            <person name="Markowitz V."/>
            <person name="Hugenholtz P."/>
            <person name="Kyrpides N.C."/>
            <person name="Klenk H.P."/>
        </authorList>
    </citation>
    <scope>NUCLEOTIDE SEQUENCE [LARGE SCALE GENOMIC DNA]</scope>
    <source>
        <strain evidence="13 14">DSM 12260</strain>
    </source>
</reference>
<dbReference type="STRING" id="584708.Apau_0701"/>
<dbReference type="HOGENOM" id="CLU_033617_0_1_0"/>
<feature type="binding site" evidence="10">
    <location>
        <position position="294"/>
    </location>
    <ligand>
        <name>Zn(2+)</name>
        <dbReference type="ChEBI" id="CHEBI:29105"/>
    </ligand>
</feature>
<keyword evidence="8 10" id="KW-0694">RNA-binding</keyword>
<evidence type="ECO:0000256" key="10">
    <source>
        <dbReference type="HAMAP-Rule" id="MF_01820"/>
    </source>
</evidence>
<dbReference type="SUPFAM" id="SSF52540">
    <property type="entry name" value="P-loop containing nucleoside triphosphate hydrolases"/>
    <property type="match status" value="1"/>
</dbReference>
<comment type="subunit">
    <text evidence="10">Monomer. Associates with 30S ribosomal subunit, binds 16S rRNA.</text>
</comment>